<dbReference type="PANTHER" id="PTHR34351:SF1">
    <property type="entry name" value="SLR1927 PROTEIN"/>
    <property type="match status" value="1"/>
</dbReference>
<sequence>MKVRVNRAGQLLILLTIFLGVAAANTANNGLYIVVSFLLAGMLISGVISLYNLKNIDVRIKFPEEVFAQTPTFATVSLRKNARYTSFLIKVSNKIDEVIFPKVSREWVSEKIKFLFQKRGYYEKVKVKISSDFPFGMFRREYEKDVRIKLIVFPKPIPTTFNPKTMKEEEGEKQSSSVVKGYEEVKEIRDYVGEPMKLIHWKASARLGELKVKEMLTEEQNPIILSLDSVSGDLETKLSKLTYLVLKLSKEGYSVGVKLGNKLIEPARGQEHVRQILKELALYNLDYGVHLS</sequence>
<keyword evidence="1" id="KW-0812">Transmembrane</keyword>
<dbReference type="EMBL" id="AE000657">
    <property type="protein sequence ID" value="AAC07440.1"/>
    <property type="molecule type" value="Genomic_DNA"/>
</dbReference>
<dbReference type="AlphaFoldDB" id="O67477"/>
<dbReference type="eggNOG" id="COG1721">
    <property type="taxonomic scope" value="Bacteria"/>
</dbReference>
<reference evidence="2 3" key="1">
    <citation type="journal article" date="1998" name="Nature">
        <title>The complete genome of the hyperthermophilic bacterium Aquifex aeolicus.</title>
        <authorList>
            <person name="Deckert G."/>
            <person name="Warren P.V."/>
            <person name="Gaasterland T."/>
            <person name="Young W.G."/>
            <person name="Lenox A.L."/>
            <person name="Graham D.E."/>
            <person name="Overbeek R."/>
            <person name="Snead M.A."/>
            <person name="Keller M."/>
            <person name="Aujay M."/>
            <person name="Huber R."/>
            <person name="Feldman R.A."/>
            <person name="Short J.M."/>
            <person name="Olson G.J."/>
            <person name="Swanson R.V."/>
        </authorList>
    </citation>
    <scope>NUCLEOTIDE SEQUENCE [LARGE SCALE GENOMIC DNA]</scope>
    <source>
        <strain evidence="2 3">VF5</strain>
    </source>
</reference>
<accession>O67477</accession>
<dbReference type="Proteomes" id="UP000000798">
    <property type="component" value="Chromosome"/>
</dbReference>
<dbReference type="EnsemblBacteria" id="AAC07440">
    <property type="protein sequence ID" value="AAC07440"/>
    <property type="gene ID" value="aq_1508"/>
</dbReference>
<keyword evidence="3" id="KW-1185">Reference proteome</keyword>
<keyword evidence="1" id="KW-0472">Membrane</keyword>
<name>O67477_AQUAE</name>
<organism evidence="2 3">
    <name type="scientific">Aquifex aeolicus (strain VF5)</name>
    <dbReference type="NCBI Taxonomy" id="224324"/>
    <lineage>
        <taxon>Bacteria</taxon>
        <taxon>Pseudomonadati</taxon>
        <taxon>Aquificota</taxon>
        <taxon>Aquificia</taxon>
        <taxon>Aquificales</taxon>
        <taxon>Aquificaceae</taxon>
        <taxon>Aquifex</taxon>
    </lineage>
</organism>
<dbReference type="RefSeq" id="WP_010880980.1">
    <property type="nucleotide sequence ID" value="NC_000918.1"/>
</dbReference>
<evidence type="ECO:0000313" key="2">
    <source>
        <dbReference type="EMBL" id="AAC07440.1"/>
    </source>
</evidence>
<dbReference type="PANTHER" id="PTHR34351">
    <property type="entry name" value="SLR1927 PROTEIN-RELATED"/>
    <property type="match status" value="1"/>
</dbReference>
<gene>
    <name evidence="2" type="ordered locus">aq_1508</name>
</gene>
<dbReference type="PATRIC" id="fig|224324.8.peg.1177"/>
<dbReference type="PIR" id="C70431">
    <property type="entry name" value="C70431"/>
</dbReference>
<dbReference type="InParanoid" id="O67477"/>
<dbReference type="STRING" id="224324.aq_1508"/>
<proteinExistence type="predicted"/>
<feature type="transmembrane region" description="Helical" evidence="1">
    <location>
        <begin position="33"/>
        <end position="53"/>
    </location>
</feature>
<keyword evidence="1" id="KW-1133">Transmembrane helix</keyword>
<evidence type="ECO:0000256" key="1">
    <source>
        <dbReference type="SAM" id="Phobius"/>
    </source>
</evidence>
<evidence type="ECO:0000313" key="3">
    <source>
        <dbReference type="Proteomes" id="UP000000798"/>
    </source>
</evidence>
<dbReference type="HOGENOM" id="CLU_054568_1_0_0"/>
<dbReference type="KEGG" id="aae:aq_1508"/>
<protein>
    <submittedName>
        <fullName evidence="2">Uncharacterized protein</fullName>
    </submittedName>
</protein>
<dbReference type="OrthoDB" id="9778037at2"/>